<accession>A0ABV7WG44</accession>
<dbReference type="Proteomes" id="UP001595685">
    <property type="component" value="Unassembled WGS sequence"/>
</dbReference>
<protein>
    <submittedName>
        <fullName evidence="1">Uncharacterized protein</fullName>
    </submittedName>
</protein>
<keyword evidence="2" id="KW-1185">Reference proteome</keyword>
<evidence type="ECO:0000313" key="1">
    <source>
        <dbReference type="EMBL" id="MFC3688193.1"/>
    </source>
</evidence>
<evidence type="ECO:0000313" key="2">
    <source>
        <dbReference type="Proteomes" id="UP001595685"/>
    </source>
</evidence>
<sequence>MRVDEDPAPVAALRAAVDAVLVPRGFAAGQGGADGTEGQIVWCAAADELAARAPALPTSREPPDGWRGRCTDLVVDLAVADGSWCITGVSLEGQHLDRVLVDLGQTAPALRAAALAGPPVREGIVALPSLLMTLLDSPPGR</sequence>
<organism evidence="1 2">
    <name type="scientific">Aquipuribacter hungaricus</name>
    <dbReference type="NCBI Taxonomy" id="545624"/>
    <lineage>
        <taxon>Bacteria</taxon>
        <taxon>Bacillati</taxon>
        <taxon>Actinomycetota</taxon>
        <taxon>Actinomycetes</taxon>
        <taxon>Micrococcales</taxon>
        <taxon>Intrasporangiaceae</taxon>
        <taxon>Aquipuribacter</taxon>
    </lineage>
</organism>
<dbReference type="EMBL" id="JBHRWW010000004">
    <property type="protein sequence ID" value="MFC3688193.1"/>
    <property type="molecule type" value="Genomic_DNA"/>
</dbReference>
<reference evidence="2" key="1">
    <citation type="journal article" date="2019" name="Int. J. Syst. Evol. Microbiol.">
        <title>The Global Catalogue of Microorganisms (GCM) 10K type strain sequencing project: providing services to taxonomists for standard genome sequencing and annotation.</title>
        <authorList>
            <consortium name="The Broad Institute Genomics Platform"/>
            <consortium name="The Broad Institute Genome Sequencing Center for Infectious Disease"/>
            <person name="Wu L."/>
            <person name="Ma J."/>
        </authorList>
    </citation>
    <scope>NUCLEOTIDE SEQUENCE [LARGE SCALE GENOMIC DNA]</scope>
    <source>
        <strain evidence="2">NCAIM B.02333</strain>
    </source>
</reference>
<gene>
    <name evidence="1" type="ORF">ACFOLH_07550</name>
</gene>
<proteinExistence type="predicted"/>
<comment type="caution">
    <text evidence="1">The sequence shown here is derived from an EMBL/GenBank/DDBJ whole genome shotgun (WGS) entry which is preliminary data.</text>
</comment>
<name>A0ABV7WG44_9MICO</name>
<dbReference type="RefSeq" id="WP_340290046.1">
    <property type="nucleotide sequence ID" value="NZ_JBBEOI010000014.1"/>
</dbReference>